<feature type="region of interest" description="Disordered" evidence="1">
    <location>
        <begin position="125"/>
        <end position="182"/>
    </location>
</feature>
<evidence type="ECO:0000313" key="2">
    <source>
        <dbReference type="EMBL" id="KAH0571786.1"/>
    </source>
</evidence>
<reference evidence="2 3" key="1">
    <citation type="journal article" date="2014" name="PLoS Genet.">
        <title>The Genome of Spironucleus salmonicida Highlights a Fish Pathogen Adapted to Fluctuating Environments.</title>
        <authorList>
            <person name="Xu F."/>
            <person name="Jerlstrom-Hultqvist J."/>
            <person name="Einarsson E."/>
            <person name="Astvaldsson A."/>
            <person name="Svard S.G."/>
            <person name="Andersson J.O."/>
        </authorList>
    </citation>
    <scope>NUCLEOTIDE SEQUENCE [LARGE SCALE GENOMIC DNA]</scope>
    <source>
        <strain evidence="2 3">ATCC 50377</strain>
    </source>
</reference>
<feature type="compositionally biased region" description="Polar residues" evidence="1">
    <location>
        <begin position="1"/>
        <end position="11"/>
    </location>
</feature>
<dbReference type="RefSeq" id="XP_067762559.1">
    <property type="nucleotide sequence ID" value="XM_067909803.1"/>
</dbReference>
<protein>
    <submittedName>
        <fullName evidence="2">Uncharacterized protein</fullName>
    </submittedName>
</protein>
<gene>
    <name evidence="2" type="ORF">SS50377_25982</name>
</gene>
<feature type="region of interest" description="Disordered" evidence="1">
    <location>
        <begin position="1"/>
        <end position="29"/>
    </location>
</feature>
<organism evidence="2 3">
    <name type="scientific">Spironucleus salmonicida</name>
    <dbReference type="NCBI Taxonomy" id="348837"/>
    <lineage>
        <taxon>Eukaryota</taxon>
        <taxon>Metamonada</taxon>
        <taxon>Diplomonadida</taxon>
        <taxon>Hexamitidae</taxon>
        <taxon>Hexamitinae</taxon>
        <taxon>Spironucleus</taxon>
    </lineage>
</organism>
<dbReference type="GeneID" id="94300005"/>
<evidence type="ECO:0000256" key="1">
    <source>
        <dbReference type="SAM" id="MobiDB-lite"/>
    </source>
</evidence>
<dbReference type="KEGG" id="ssao:94300005"/>
<sequence>MTPGYLQQQGATVLPQLPPHPHGSKRTPRAVLQQATVNQPEAIPYIGIKAGQLRSSLAQELSSTREPNLRSRILLSVFRRPWLVRDDSLEMLRESTEVGDILTAAQFQKHIHSFATPRSTFRCPVAGSHPQHGPTAHCPVPTATSEVSDRERLPYGMTSQHKSSAALYQGEATKQHSPQRAC</sequence>
<dbReference type="Proteomes" id="UP000018208">
    <property type="component" value="Unassembled WGS sequence"/>
</dbReference>
<proteinExistence type="predicted"/>
<dbReference type="EMBL" id="AUWU02000006">
    <property type="protein sequence ID" value="KAH0571786.1"/>
    <property type="molecule type" value="Genomic_DNA"/>
</dbReference>
<comment type="caution">
    <text evidence="2">The sequence shown here is derived from an EMBL/GenBank/DDBJ whole genome shotgun (WGS) entry which is preliminary data.</text>
</comment>
<accession>A0A9P8LPH9</accession>
<name>A0A9P8LPH9_9EUKA</name>
<dbReference type="AlphaFoldDB" id="A0A9P8LPH9"/>
<evidence type="ECO:0000313" key="3">
    <source>
        <dbReference type="Proteomes" id="UP000018208"/>
    </source>
</evidence>
<keyword evidence="3" id="KW-1185">Reference proteome</keyword>